<name>A0ABT9HX37_9GAMM</name>
<dbReference type="InterPro" id="IPR009465">
    <property type="entry name" value="Spondin_N"/>
</dbReference>
<dbReference type="RefSeq" id="WP_305974782.1">
    <property type="nucleotide sequence ID" value="NZ_JAPJDZ010000012.1"/>
</dbReference>
<dbReference type="Proteomes" id="UP001231109">
    <property type="component" value="Unassembled WGS sequence"/>
</dbReference>
<accession>A0ABT9HX37</accession>
<keyword evidence="1" id="KW-0732">Signal</keyword>
<sequence length="239" mass="24725">MKYPTKVASALCCSALTVMLASCGDSNSNNTVQPPVQTPAPVVTFQYEIQLTNLSQAQPISPIAAVIQATGTLWSIGQPASVALERLAEGGNNSEILNAPNVIAKASAIGALAAGATTKITLETTQLGNRLSIVGMPVNTNDAFTGLTGYDLSTLPLGGAESFDVIVYDAGTEANSESAATVPGPAAGGQGFNSERDDVNQVRMHSGVVSQDDGLSSSALNESQRFDNPMLRVRINRTK</sequence>
<dbReference type="Gene3D" id="2.60.40.2130">
    <property type="entry name" value="F-spondin domain"/>
    <property type="match status" value="1"/>
</dbReference>
<evidence type="ECO:0000313" key="2">
    <source>
        <dbReference type="EMBL" id="MDP5135695.1"/>
    </source>
</evidence>
<feature type="chain" id="PRO_5045410499" evidence="1">
    <location>
        <begin position="24"/>
        <end position="239"/>
    </location>
</feature>
<organism evidence="2 3">
    <name type="scientific">Rheinheimera baltica</name>
    <dbReference type="NCBI Taxonomy" id="67576"/>
    <lineage>
        <taxon>Bacteria</taxon>
        <taxon>Pseudomonadati</taxon>
        <taxon>Pseudomonadota</taxon>
        <taxon>Gammaproteobacteria</taxon>
        <taxon>Chromatiales</taxon>
        <taxon>Chromatiaceae</taxon>
        <taxon>Rheinheimera</taxon>
    </lineage>
</organism>
<evidence type="ECO:0000256" key="1">
    <source>
        <dbReference type="SAM" id="SignalP"/>
    </source>
</evidence>
<reference evidence="2 3" key="1">
    <citation type="submission" date="2022-11" db="EMBL/GenBank/DDBJ databases">
        <title>Viruses from the air-sea interface of a natural surface slick.</title>
        <authorList>
            <person name="Rahlff J."/>
            <person name="Holmfeldt K."/>
        </authorList>
    </citation>
    <scope>NUCLEOTIDE SEQUENCE [LARGE SCALE GENOMIC DNA]</scope>
    <source>
        <strain evidence="2 3">SMS4</strain>
    </source>
</reference>
<dbReference type="PROSITE" id="PS51257">
    <property type="entry name" value="PROKAR_LIPOPROTEIN"/>
    <property type="match status" value="1"/>
</dbReference>
<gene>
    <name evidence="2" type="ORF">ORJ04_07010</name>
</gene>
<proteinExistence type="predicted"/>
<evidence type="ECO:0000313" key="3">
    <source>
        <dbReference type="Proteomes" id="UP001231109"/>
    </source>
</evidence>
<protein>
    <submittedName>
        <fullName evidence="2">Spondin domain-containing protein</fullName>
    </submittedName>
</protein>
<keyword evidence="3" id="KW-1185">Reference proteome</keyword>
<feature type="signal peptide" evidence="1">
    <location>
        <begin position="1"/>
        <end position="23"/>
    </location>
</feature>
<dbReference type="NCBIfam" id="NF038123">
    <property type="entry name" value="NF038123_dom"/>
    <property type="match status" value="1"/>
</dbReference>
<dbReference type="InterPro" id="IPR038678">
    <property type="entry name" value="Spondin_N_sf"/>
</dbReference>
<comment type="caution">
    <text evidence="2">The sequence shown here is derived from an EMBL/GenBank/DDBJ whole genome shotgun (WGS) entry which is preliminary data.</text>
</comment>
<dbReference type="EMBL" id="JAPJDZ010000012">
    <property type="protein sequence ID" value="MDP5135695.1"/>
    <property type="molecule type" value="Genomic_DNA"/>
</dbReference>